<evidence type="ECO:0000259" key="3">
    <source>
        <dbReference type="PROSITE" id="PS51186"/>
    </source>
</evidence>
<dbReference type="GO" id="GO:0016747">
    <property type="term" value="F:acyltransferase activity, transferring groups other than amino-acyl groups"/>
    <property type="evidence" value="ECO:0007669"/>
    <property type="project" value="InterPro"/>
</dbReference>
<keyword evidence="1" id="KW-0808">Transferase</keyword>
<keyword evidence="2" id="KW-0012">Acyltransferase</keyword>
<protein>
    <recommendedName>
        <fullName evidence="3">N-acetyltransferase domain-containing protein</fullName>
    </recommendedName>
</protein>
<feature type="domain" description="N-acetyltransferase" evidence="3">
    <location>
        <begin position="11"/>
        <end position="180"/>
    </location>
</feature>
<dbReference type="AlphaFoldDB" id="A0A0F9XIW7"/>
<organism evidence="4">
    <name type="scientific">marine sediment metagenome</name>
    <dbReference type="NCBI Taxonomy" id="412755"/>
    <lineage>
        <taxon>unclassified sequences</taxon>
        <taxon>metagenomes</taxon>
        <taxon>ecological metagenomes</taxon>
    </lineage>
</organism>
<dbReference type="SUPFAM" id="SSF55729">
    <property type="entry name" value="Acyl-CoA N-acyltransferases (Nat)"/>
    <property type="match status" value="1"/>
</dbReference>
<evidence type="ECO:0000256" key="2">
    <source>
        <dbReference type="ARBA" id="ARBA00023315"/>
    </source>
</evidence>
<reference evidence="4" key="1">
    <citation type="journal article" date="2015" name="Nature">
        <title>Complex archaea that bridge the gap between prokaryotes and eukaryotes.</title>
        <authorList>
            <person name="Spang A."/>
            <person name="Saw J.H."/>
            <person name="Jorgensen S.L."/>
            <person name="Zaremba-Niedzwiedzka K."/>
            <person name="Martijn J."/>
            <person name="Lind A.E."/>
            <person name="van Eijk R."/>
            <person name="Schleper C."/>
            <person name="Guy L."/>
            <person name="Ettema T.J."/>
        </authorList>
    </citation>
    <scope>NUCLEOTIDE SEQUENCE</scope>
</reference>
<dbReference type="PROSITE" id="PS51186">
    <property type="entry name" value="GNAT"/>
    <property type="match status" value="1"/>
</dbReference>
<name>A0A0F9XIW7_9ZZZZ</name>
<dbReference type="Pfam" id="PF00583">
    <property type="entry name" value="Acetyltransf_1"/>
    <property type="match status" value="1"/>
</dbReference>
<dbReference type="PANTHER" id="PTHR43877">
    <property type="entry name" value="AMINOALKYLPHOSPHONATE N-ACETYLTRANSFERASE-RELATED-RELATED"/>
    <property type="match status" value="1"/>
</dbReference>
<accession>A0A0F9XIW7</accession>
<dbReference type="InterPro" id="IPR016181">
    <property type="entry name" value="Acyl_CoA_acyltransferase"/>
</dbReference>
<dbReference type="Gene3D" id="3.40.630.30">
    <property type="match status" value="1"/>
</dbReference>
<proteinExistence type="predicted"/>
<evidence type="ECO:0000313" key="4">
    <source>
        <dbReference type="EMBL" id="KKN99206.1"/>
    </source>
</evidence>
<dbReference type="InterPro" id="IPR050832">
    <property type="entry name" value="Bact_Acetyltransf"/>
</dbReference>
<dbReference type="EMBL" id="LAZR01000048">
    <property type="protein sequence ID" value="KKN99206.1"/>
    <property type="molecule type" value="Genomic_DNA"/>
</dbReference>
<gene>
    <name evidence="4" type="ORF">LCGC14_0139990</name>
</gene>
<dbReference type="PANTHER" id="PTHR43877:SF2">
    <property type="entry name" value="AMINOALKYLPHOSPHONATE N-ACETYLTRANSFERASE-RELATED"/>
    <property type="match status" value="1"/>
</dbReference>
<sequence length="180" mass="19827">MTAKVKNVDQVSIRAAQDTDLPVLVDFLAKLALHVAGSPPHTLKEKEHNRLLATLRSSLSDPAKLIVVAQTSDERLVGMGYLYVWRSQGIWEQTADVEFKSGIIDDVWVEPDFRKLGVFSAILRELLAFAESHNIGELILEYAASNKEAAATWAKLGFKPTGVRAAAFTAVVQEALAKRR</sequence>
<dbReference type="InterPro" id="IPR000182">
    <property type="entry name" value="GNAT_dom"/>
</dbReference>
<evidence type="ECO:0000256" key="1">
    <source>
        <dbReference type="ARBA" id="ARBA00022679"/>
    </source>
</evidence>
<comment type="caution">
    <text evidence="4">The sequence shown here is derived from an EMBL/GenBank/DDBJ whole genome shotgun (WGS) entry which is preliminary data.</text>
</comment>
<dbReference type="CDD" id="cd04301">
    <property type="entry name" value="NAT_SF"/>
    <property type="match status" value="1"/>
</dbReference>